<dbReference type="PANTHER" id="PTHR34109">
    <property type="entry name" value="BNAUNNG04460D PROTEIN-RELATED"/>
    <property type="match status" value="1"/>
</dbReference>
<accession>A0A7W6JEB3</accession>
<dbReference type="Gene3D" id="3.30.720.120">
    <property type="match status" value="1"/>
</dbReference>
<proteinExistence type="predicted"/>
<reference evidence="2 3" key="1">
    <citation type="submission" date="2020-08" db="EMBL/GenBank/DDBJ databases">
        <title>Genomic Encyclopedia of Type Strains, Phase IV (KMG-IV): sequencing the most valuable type-strain genomes for metagenomic binning, comparative biology and taxonomic classification.</title>
        <authorList>
            <person name="Goeker M."/>
        </authorList>
    </citation>
    <scope>NUCLEOTIDE SEQUENCE [LARGE SCALE GENOMIC DNA]</scope>
    <source>
        <strain evidence="2 3">DSM 23960</strain>
    </source>
</reference>
<keyword evidence="3" id="KW-1185">Reference proteome</keyword>
<dbReference type="Gene3D" id="3.30.720.110">
    <property type="match status" value="1"/>
</dbReference>
<dbReference type="PROSITE" id="PS51819">
    <property type="entry name" value="VOC"/>
    <property type="match status" value="1"/>
</dbReference>
<sequence>MAQNPAPPMPGVTPHLTIPSRGGQAAIEFYTRAFGAEEQSRHLAEDGERLMHAHLLINGGAVMLNDEFPEYNGEQDIAPKGVTIHLLVDDADEWWNRAILAGGVPVFPLDDQFWGDRYGMLRDPFGHSWSIGAPIRK</sequence>
<dbReference type="SUPFAM" id="SSF54593">
    <property type="entry name" value="Glyoxalase/Bleomycin resistance protein/Dihydroxybiphenyl dioxygenase"/>
    <property type="match status" value="1"/>
</dbReference>
<dbReference type="PANTHER" id="PTHR34109:SF1">
    <property type="entry name" value="VOC DOMAIN-CONTAINING PROTEIN"/>
    <property type="match status" value="1"/>
</dbReference>
<dbReference type="InterPro" id="IPR037523">
    <property type="entry name" value="VOC_core"/>
</dbReference>
<dbReference type="RefSeq" id="WP_183203651.1">
    <property type="nucleotide sequence ID" value="NZ_BAAAER010000001.1"/>
</dbReference>
<dbReference type="InterPro" id="IPR004360">
    <property type="entry name" value="Glyas_Fos-R_dOase_dom"/>
</dbReference>
<evidence type="ECO:0000313" key="2">
    <source>
        <dbReference type="EMBL" id="MBB4082588.1"/>
    </source>
</evidence>
<feature type="domain" description="VOC" evidence="1">
    <location>
        <begin position="12"/>
        <end position="134"/>
    </location>
</feature>
<name>A0A7W6JEB3_9CAUL</name>
<comment type="caution">
    <text evidence="2">The sequence shown here is derived from an EMBL/GenBank/DDBJ whole genome shotgun (WGS) entry which is preliminary data.</text>
</comment>
<evidence type="ECO:0000259" key="1">
    <source>
        <dbReference type="PROSITE" id="PS51819"/>
    </source>
</evidence>
<dbReference type="Proteomes" id="UP000529946">
    <property type="component" value="Unassembled WGS sequence"/>
</dbReference>
<dbReference type="AlphaFoldDB" id="A0A7W6JEB3"/>
<evidence type="ECO:0000313" key="3">
    <source>
        <dbReference type="Proteomes" id="UP000529946"/>
    </source>
</evidence>
<dbReference type="InterPro" id="IPR029068">
    <property type="entry name" value="Glyas_Bleomycin-R_OHBP_Dase"/>
</dbReference>
<dbReference type="CDD" id="cd07246">
    <property type="entry name" value="VOC_like"/>
    <property type="match status" value="1"/>
</dbReference>
<gene>
    <name evidence="2" type="ORF">GGR12_001427</name>
</gene>
<dbReference type="Pfam" id="PF00903">
    <property type="entry name" value="Glyoxalase"/>
    <property type="match status" value="1"/>
</dbReference>
<dbReference type="EMBL" id="JACIDM010000001">
    <property type="protein sequence ID" value="MBB4082588.1"/>
    <property type="molecule type" value="Genomic_DNA"/>
</dbReference>
<protein>
    <submittedName>
        <fullName evidence="2">PhnB protein</fullName>
    </submittedName>
</protein>
<organism evidence="2 3">
    <name type="scientific">Brevundimonas lenta</name>
    <dbReference type="NCBI Taxonomy" id="424796"/>
    <lineage>
        <taxon>Bacteria</taxon>
        <taxon>Pseudomonadati</taxon>
        <taxon>Pseudomonadota</taxon>
        <taxon>Alphaproteobacteria</taxon>
        <taxon>Caulobacterales</taxon>
        <taxon>Caulobacteraceae</taxon>
        <taxon>Brevundimonas</taxon>
    </lineage>
</organism>